<protein>
    <submittedName>
        <fullName evidence="1">Uncharacterized protein</fullName>
    </submittedName>
</protein>
<reference evidence="1 2" key="1">
    <citation type="submission" date="2017-04" db="EMBL/GenBank/DDBJ databases">
        <title>Novel microbial lineages endemic to geothermal iron-oxide mats fill important gaps in the evolutionary history of Archaea.</title>
        <authorList>
            <person name="Jay Z.J."/>
            <person name="Beam J.P."/>
            <person name="Dlakic M."/>
            <person name="Rusch D.B."/>
            <person name="Kozubal M.A."/>
            <person name="Inskeep W.P."/>
        </authorList>
    </citation>
    <scope>NUCLEOTIDE SEQUENCE [LARGE SCALE GENOMIC DNA]</scope>
    <source>
        <strain evidence="1">BE_D</strain>
    </source>
</reference>
<dbReference type="EMBL" id="NEXD01000186">
    <property type="protein sequence ID" value="PSN82025.1"/>
    <property type="molecule type" value="Genomic_DNA"/>
</dbReference>
<sequence length="87" mass="10123">MSDHTSYHKKRRVIEYPHAIVTLKEALGAKVKRLRDPATYLLHRAKDVYEWWCDELINPFEELLTDKEALQKLQTAIGKCVEARGGE</sequence>
<organism evidence="1 2">
    <name type="scientific">Candidatus Marsarchaeota G1 archaeon BE_D</name>
    <dbReference type="NCBI Taxonomy" id="1978156"/>
    <lineage>
        <taxon>Archaea</taxon>
        <taxon>Candidatus Marsarchaeota</taxon>
        <taxon>Candidatus Marsarchaeota group 1</taxon>
    </lineage>
</organism>
<proteinExistence type="predicted"/>
<gene>
    <name evidence="1" type="ORF">B9Q02_12250</name>
</gene>
<evidence type="ECO:0000313" key="1">
    <source>
        <dbReference type="EMBL" id="PSN82025.1"/>
    </source>
</evidence>
<accession>A0A2R6A6T5</accession>
<dbReference type="Proteomes" id="UP000240569">
    <property type="component" value="Unassembled WGS sequence"/>
</dbReference>
<name>A0A2R6A6T5_9ARCH</name>
<comment type="caution">
    <text evidence="1">The sequence shown here is derived from an EMBL/GenBank/DDBJ whole genome shotgun (WGS) entry which is preliminary data.</text>
</comment>
<dbReference type="AlphaFoldDB" id="A0A2R6A6T5"/>
<evidence type="ECO:0000313" key="2">
    <source>
        <dbReference type="Proteomes" id="UP000240569"/>
    </source>
</evidence>